<comment type="caution">
    <text evidence="12">The sequence shown here is derived from an EMBL/GenBank/DDBJ whole genome shotgun (WGS) entry which is preliminary data.</text>
</comment>
<evidence type="ECO:0000313" key="13">
    <source>
        <dbReference type="Proteomes" id="UP000525336"/>
    </source>
</evidence>
<gene>
    <name evidence="12" type="ORF">F0245_09800</name>
</gene>
<evidence type="ECO:0000256" key="2">
    <source>
        <dbReference type="ARBA" id="ARBA00010923"/>
    </source>
</evidence>
<keyword evidence="8" id="KW-0238">DNA-binding</keyword>
<dbReference type="GO" id="GO:0009007">
    <property type="term" value="F:site-specific DNA-methyltransferase (adenine-specific) activity"/>
    <property type="evidence" value="ECO:0007669"/>
    <property type="project" value="UniProtKB-EC"/>
</dbReference>
<dbReference type="InterPro" id="IPR038333">
    <property type="entry name" value="T1MK-like_N_sf"/>
</dbReference>
<dbReference type="Gene3D" id="1.20.1260.30">
    <property type="match status" value="1"/>
</dbReference>
<dbReference type="Gene3D" id="3.90.220.20">
    <property type="entry name" value="DNA methylase specificity domains"/>
    <property type="match status" value="1"/>
</dbReference>
<dbReference type="SUPFAM" id="SSF53335">
    <property type="entry name" value="S-adenosyl-L-methionine-dependent methyltransferases"/>
    <property type="match status" value="1"/>
</dbReference>
<evidence type="ECO:0000256" key="8">
    <source>
        <dbReference type="ARBA" id="ARBA00023125"/>
    </source>
</evidence>
<protein>
    <recommendedName>
        <fullName evidence="3">site-specific DNA-methyltransferase (adenine-specific)</fullName>
        <ecNumber evidence="3">2.1.1.72</ecNumber>
    </recommendedName>
</protein>
<dbReference type="InterPro" id="IPR051537">
    <property type="entry name" value="DNA_Adenine_Mtase"/>
</dbReference>
<dbReference type="EC" id="2.1.1.72" evidence="3"/>
<dbReference type="InterPro" id="IPR029063">
    <property type="entry name" value="SAM-dependent_MTases_sf"/>
</dbReference>
<dbReference type="GO" id="GO:0009307">
    <property type="term" value="P:DNA restriction-modification system"/>
    <property type="evidence" value="ECO:0007669"/>
    <property type="project" value="UniProtKB-KW"/>
</dbReference>
<dbReference type="PRINTS" id="PR00507">
    <property type="entry name" value="N12N6MTFRASE"/>
</dbReference>
<dbReference type="InterPro" id="IPR000055">
    <property type="entry name" value="Restrct_endonuc_typeI_TRD"/>
</dbReference>
<evidence type="ECO:0000256" key="9">
    <source>
        <dbReference type="ARBA" id="ARBA00047942"/>
    </source>
</evidence>
<dbReference type="GO" id="GO:0008170">
    <property type="term" value="F:N-methyltransferase activity"/>
    <property type="evidence" value="ECO:0007669"/>
    <property type="project" value="InterPro"/>
</dbReference>
<keyword evidence="6" id="KW-0949">S-adenosyl-L-methionine</keyword>
<evidence type="ECO:0000313" key="12">
    <source>
        <dbReference type="EMBL" id="NOH33655.1"/>
    </source>
</evidence>
<evidence type="ECO:0000256" key="5">
    <source>
        <dbReference type="ARBA" id="ARBA00022679"/>
    </source>
</evidence>
<dbReference type="AlphaFoldDB" id="A0A7Y4DRH1"/>
<evidence type="ECO:0000256" key="6">
    <source>
        <dbReference type="ARBA" id="ARBA00022691"/>
    </source>
</evidence>
<comment type="similarity">
    <text evidence="2">Belongs to the type-I restriction system S methylase family.</text>
</comment>
<evidence type="ECO:0000259" key="10">
    <source>
        <dbReference type="Pfam" id="PF01420"/>
    </source>
</evidence>
<evidence type="ECO:0000256" key="3">
    <source>
        <dbReference type="ARBA" id="ARBA00011900"/>
    </source>
</evidence>
<sequence length="639" mass="72049">MNNNRLTDIIELLRKDTGINNAIDAVEQLSLLLLIKYLDKAASIELLNEKHVDSSPRLFGELGDFTKDDSVIDFYTLRERLSQIAFNFTFSESELSHSVFSRHNWEKIENILEQIPFRIRSNKILYLVVHRLEELDLLENIEVDFDYLLLNMVKDSGSSGAYYSPRPLIKAMVNVLNPEPLTTVYDPAMGTGGAFVEVKKHTRDESSFNGLKYVGNDLSPFAHLIGTLNLLLNDIDISGVSISDSLLDRHDQKYEFVISGLPFGKASELSKYEYDYHGYSGSLEAMFLKHTMDKLAKGGRAAIIIPDGILFGSAAHLDELKRQLLTQFNLHTVLSLPKGTLAPYSGVKVSVLFFDNTVSEKDIWFYELRTDKPLSKLNSITNSDFEDFTSLYERREVSEHSCLISKEALLKDKTLNLSFSLPKTEAGLKFDKQEMLASLKSEQLSLVTSIENHFDYMSLNLECKYIHQVKLKDICKFRSGDKLNKSEVTDSGEFPVYGGNGVIGFNVEPNRRGESIVIGKVGAHCGNIHFSTQPYWLTSNAMSLELLDTARVYLPYLAHVLKSLELNNLATGTAQKFLSINRLYEVEVSLPSLEKQRELSDWFTSIEESKSKIQSLLADFSQNLGTISTESINEKALKG</sequence>
<reference evidence="12 13" key="1">
    <citation type="submission" date="2019-09" db="EMBL/GenBank/DDBJ databases">
        <title>Draft genome sequencing and comparative genomics of hatchery-associated Vibrios.</title>
        <authorList>
            <person name="Kehlet-Delgado H."/>
            <person name="Mueller R.S."/>
        </authorList>
    </citation>
    <scope>NUCLEOTIDE SEQUENCE [LARGE SCALE GENOMIC DNA]</scope>
    <source>
        <strain evidence="12 13">00-90-10</strain>
    </source>
</reference>
<evidence type="ECO:0000256" key="1">
    <source>
        <dbReference type="ARBA" id="ARBA00006594"/>
    </source>
</evidence>
<dbReference type="Pfam" id="PF01420">
    <property type="entry name" value="Methylase_S"/>
    <property type="match status" value="1"/>
</dbReference>
<dbReference type="InterPro" id="IPR003356">
    <property type="entry name" value="DNA_methylase_A-5"/>
</dbReference>
<comment type="similarity">
    <text evidence="1">Belongs to the N(4)/N(6)-methyltransferase family.</text>
</comment>
<dbReference type="GO" id="GO:0032259">
    <property type="term" value="P:methylation"/>
    <property type="evidence" value="ECO:0007669"/>
    <property type="project" value="UniProtKB-KW"/>
</dbReference>
<dbReference type="Gene3D" id="3.40.50.150">
    <property type="entry name" value="Vaccinia Virus protein VP39"/>
    <property type="match status" value="1"/>
</dbReference>
<dbReference type="SUPFAM" id="SSF116734">
    <property type="entry name" value="DNA methylase specificity domain"/>
    <property type="match status" value="1"/>
</dbReference>
<dbReference type="CDD" id="cd17266">
    <property type="entry name" value="RMtype1_S_Sau1132ORF3780P-TRD2-CR2_like"/>
    <property type="match status" value="1"/>
</dbReference>
<keyword evidence="4 12" id="KW-0489">Methyltransferase</keyword>
<dbReference type="PANTHER" id="PTHR42933:SF4">
    <property type="entry name" value="TYPE I RESTRICTION ENZYME ECOKI METHYLASE SUBUNIT"/>
    <property type="match status" value="1"/>
</dbReference>
<comment type="catalytic activity">
    <reaction evidence="9">
        <text>a 2'-deoxyadenosine in DNA + S-adenosyl-L-methionine = an N(6)-methyl-2'-deoxyadenosine in DNA + S-adenosyl-L-homocysteine + H(+)</text>
        <dbReference type="Rhea" id="RHEA:15197"/>
        <dbReference type="Rhea" id="RHEA-COMP:12418"/>
        <dbReference type="Rhea" id="RHEA-COMP:12419"/>
        <dbReference type="ChEBI" id="CHEBI:15378"/>
        <dbReference type="ChEBI" id="CHEBI:57856"/>
        <dbReference type="ChEBI" id="CHEBI:59789"/>
        <dbReference type="ChEBI" id="CHEBI:90615"/>
        <dbReference type="ChEBI" id="CHEBI:90616"/>
        <dbReference type="EC" id="2.1.1.72"/>
    </reaction>
</comment>
<dbReference type="GO" id="GO:0003677">
    <property type="term" value="F:DNA binding"/>
    <property type="evidence" value="ECO:0007669"/>
    <property type="project" value="UniProtKB-KW"/>
</dbReference>
<accession>A0A7Y4DRH1</accession>
<name>A0A7Y4DRH1_9VIBR</name>
<keyword evidence="5" id="KW-0808">Transferase</keyword>
<dbReference type="PANTHER" id="PTHR42933">
    <property type="entry name" value="SLR6095 PROTEIN"/>
    <property type="match status" value="1"/>
</dbReference>
<dbReference type="Proteomes" id="UP000525336">
    <property type="component" value="Unassembled WGS sequence"/>
</dbReference>
<dbReference type="Pfam" id="PF02384">
    <property type="entry name" value="N6_Mtase"/>
    <property type="match status" value="1"/>
</dbReference>
<evidence type="ECO:0000256" key="7">
    <source>
        <dbReference type="ARBA" id="ARBA00022747"/>
    </source>
</evidence>
<feature type="domain" description="DNA methylase adenine-specific" evidence="11">
    <location>
        <begin position="145"/>
        <end position="419"/>
    </location>
</feature>
<feature type="domain" description="Type I restriction modification DNA specificity" evidence="10">
    <location>
        <begin position="469"/>
        <end position="608"/>
    </location>
</feature>
<dbReference type="InterPro" id="IPR044946">
    <property type="entry name" value="Restrct_endonuc_typeI_TRD_sf"/>
</dbReference>
<dbReference type="RefSeq" id="WP_171367616.1">
    <property type="nucleotide sequence ID" value="NZ_VTXW01000007.1"/>
</dbReference>
<evidence type="ECO:0000259" key="11">
    <source>
        <dbReference type="Pfam" id="PF02384"/>
    </source>
</evidence>
<proteinExistence type="inferred from homology"/>
<organism evidence="12 13">
    <name type="scientific">Vibrio chagasii</name>
    <dbReference type="NCBI Taxonomy" id="170679"/>
    <lineage>
        <taxon>Bacteria</taxon>
        <taxon>Pseudomonadati</taxon>
        <taxon>Pseudomonadota</taxon>
        <taxon>Gammaproteobacteria</taxon>
        <taxon>Vibrionales</taxon>
        <taxon>Vibrionaceae</taxon>
        <taxon>Vibrio</taxon>
    </lineage>
</organism>
<dbReference type="EMBL" id="VTXW01000007">
    <property type="protein sequence ID" value="NOH33655.1"/>
    <property type="molecule type" value="Genomic_DNA"/>
</dbReference>
<keyword evidence="7" id="KW-0680">Restriction system</keyword>
<evidence type="ECO:0000256" key="4">
    <source>
        <dbReference type="ARBA" id="ARBA00022603"/>
    </source>
</evidence>